<name>A0AA39HFK9_9BILA</name>
<keyword evidence="1" id="KW-1133">Transmembrane helix</keyword>
<keyword evidence="1" id="KW-0472">Membrane</keyword>
<comment type="caution">
    <text evidence="2">The sequence shown here is derived from an EMBL/GenBank/DDBJ whole genome shotgun (WGS) entry which is preliminary data.</text>
</comment>
<dbReference type="Proteomes" id="UP001175271">
    <property type="component" value="Unassembled WGS sequence"/>
</dbReference>
<accession>A0AA39HFK9</accession>
<dbReference type="AlphaFoldDB" id="A0AA39HFK9"/>
<evidence type="ECO:0000256" key="1">
    <source>
        <dbReference type="SAM" id="Phobius"/>
    </source>
</evidence>
<feature type="transmembrane region" description="Helical" evidence="1">
    <location>
        <begin position="51"/>
        <end position="71"/>
    </location>
</feature>
<dbReference type="EMBL" id="JAUCMV010000004">
    <property type="protein sequence ID" value="KAK0403873.1"/>
    <property type="molecule type" value="Genomic_DNA"/>
</dbReference>
<protein>
    <submittedName>
        <fullName evidence="2">Uncharacterized protein</fullName>
    </submittedName>
</protein>
<keyword evidence="3" id="KW-1185">Reference proteome</keyword>
<organism evidence="2 3">
    <name type="scientific">Steinernema hermaphroditum</name>
    <dbReference type="NCBI Taxonomy" id="289476"/>
    <lineage>
        <taxon>Eukaryota</taxon>
        <taxon>Metazoa</taxon>
        <taxon>Ecdysozoa</taxon>
        <taxon>Nematoda</taxon>
        <taxon>Chromadorea</taxon>
        <taxon>Rhabditida</taxon>
        <taxon>Tylenchina</taxon>
        <taxon>Panagrolaimomorpha</taxon>
        <taxon>Strongyloidoidea</taxon>
        <taxon>Steinernematidae</taxon>
        <taxon>Steinernema</taxon>
    </lineage>
</organism>
<sequence length="78" mass="9188">MLLQLLSAVFLLGIGLSLLTSFVQILRPWWNRLRFEVSYLLFTIKDFQKQLVHLVTVMYSFDVFFFDFTGVNLSPDTH</sequence>
<evidence type="ECO:0000313" key="2">
    <source>
        <dbReference type="EMBL" id="KAK0403873.1"/>
    </source>
</evidence>
<reference evidence="2" key="1">
    <citation type="submission" date="2023-06" db="EMBL/GenBank/DDBJ databases">
        <title>Genomic analysis of the entomopathogenic nematode Steinernema hermaphroditum.</title>
        <authorList>
            <person name="Schwarz E.M."/>
            <person name="Heppert J.K."/>
            <person name="Baniya A."/>
            <person name="Schwartz H.T."/>
            <person name="Tan C.-H."/>
            <person name="Antoshechkin I."/>
            <person name="Sternberg P.W."/>
            <person name="Goodrich-Blair H."/>
            <person name="Dillman A.R."/>
        </authorList>
    </citation>
    <scope>NUCLEOTIDE SEQUENCE</scope>
    <source>
        <strain evidence="2">PS9179</strain>
        <tissue evidence="2">Whole animal</tissue>
    </source>
</reference>
<proteinExistence type="predicted"/>
<feature type="transmembrane region" description="Helical" evidence="1">
    <location>
        <begin position="6"/>
        <end position="30"/>
    </location>
</feature>
<gene>
    <name evidence="2" type="ORF">QR680_017172</name>
</gene>
<keyword evidence="1" id="KW-0812">Transmembrane</keyword>
<evidence type="ECO:0000313" key="3">
    <source>
        <dbReference type="Proteomes" id="UP001175271"/>
    </source>
</evidence>